<sequence>QLCNATCWIEEQSTMRAYNVTSNVESYRMCVLYCGNDPRCVSASYSEATRVCHNQVPSTLPMCTVPPFRRFVRTMTGCIGADLGVTYVRKDLSLEHGVDPCVPAALLHADSALWAQRPLASNGESTTLMDPCLDGNGKYESYGIHNGTTFAYDATSNSFMVRYKPDFGMTVTYLCISGFCAEEDPFDSECCAPLPPFTITTLTNPAPAQFNTSFAK</sequence>
<proteinExistence type="predicted"/>
<keyword evidence="2" id="KW-1185">Reference proteome</keyword>
<gene>
    <name evidence="1" type="primary">WBGene00098967</name>
</gene>
<accession>A0A2A6D286</accession>
<accession>A0A8R1YDB5</accession>
<protein>
    <submittedName>
        <fullName evidence="1">Uncharacterized protein</fullName>
    </submittedName>
</protein>
<reference evidence="2" key="1">
    <citation type="journal article" date="2008" name="Nat. Genet.">
        <title>The Pristionchus pacificus genome provides a unique perspective on nematode lifestyle and parasitism.</title>
        <authorList>
            <person name="Dieterich C."/>
            <person name="Clifton S.W."/>
            <person name="Schuster L.N."/>
            <person name="Chinwalla A."/>
            <person name="Delehaunty K."/>
            <person name="Dinkelacker I."/>
            <person name="Fulton L."/>
            <person name="Fulton R."/>
            <person name="Godfrey J."/>
            <person name="Minx P."/>
            <person name="Mitreva M."/>
            <person name="Roeseler W."/>
            <person name="Tian H."/>
            <person name="Witte H."/>
            <person name="Yang S.P."/>
            <person name="Wilson R.K."/>
            <person name="Sommer R.J."/>
        </authorList>
    </citation>
    <scope>NUCLEOTIDE SEQUENCE [LARGE SCALE GENOMIC DNA]</scope>
    <source>
        <strain evidence="2">PS312</strain>
    </source>
</reference>
<evidence type="ECO:0000313" key="2">
    <source>
        <dbReference type="Proteomes" id="UP000005239"/>
    </source>
</evidence>
<dbReference type="EnsemblMetazoa" id="PPA09413.1">
    <property type="protein sequence ID" value="PPA09413.1"/>
    <property type="gene ID" value="WBGene00098967"/>
</dbReference>
<organism evidence="1 2">
    <name type="scientific">Pristionchus pacificus</name>
    <name type="common">Parasitic nematode worm</name>
    <dbReference type="NCBI Taxonomy" id="54126"/>
    <lineage>
        <taxon>Eukaryota</taxon>
        <taxon>Metazoa</taxon>
        <taxon>Ecdysozoa</taxon>
        <taxon>Nematoda</taxon>
        <taxon>Chromadorea</taxon>
        <taxon>Rhabditida</taxon>
        <taxon>Rhabditina</taxon>
        <taxon>Diplogasteromorpha</taxon>
        <taxon>Diplogasteroidea</taxon>
        <taxon>Neodiplogasteridae</taxon>
        <taxon>Pristionchus</taxon>
    </lineage>
</organism>
<dbReference type="Proteomes" id="UP000005239">
    <property type="component" value="Unassembled WGS sequence"/>
</dbReference>
<evidence type="ECO:0000313" key="1">
    <source>
        <dbReference type="EnsemblMetazoa" id="PPA09413.1"/>
    </source>
</evidence>
<reference evidence="1" key="2">
    <citation type="submission" date="2022-06" db="UniProtKB">
        <authorList>
            <consortium name="EnsemblMetazoa"/>
        </authorList>
    </citation>
    <scope>IDENTIFICATION</scope>
    <source>
        <strain evidence="1">PS312</strain>
    </source>
</reference>
<dbReference type="AlphaFoldDB" id="A0A2A6D286"/>
<name>A0A2A6D286_PRIPA</name>